<organism evidence="5 6">
    <name type="scientific">Aeromicrobium piscarium</name>
    <dbReference type="NCBI Taxonomy" id="2590901"/>
    <lineage>
        <taxon>Bacteria</taxon>
        <taxon>Bacillati</taxon>
        <taxon>Actinomycetota</taxon>
        <taxon>Actinomycetes</taxon>
        <taxon>Propionibacteriales</taxon>
        <taxon>Nocardioidaceae</taxon>
        <taxon>Aeromicrobium</taxon>
    </lineage>
</organism>
<evidence type="ECO:0000256" key="1">
    <source>
        <dbReference type="ARBA" id="ARBA00023015"/>
    </source>
</evidence>
<dbReference type="Proteomes" id="UP000316988">
    <property type="component" value="Unassembled WGS sequence"/>
</dbReference>
<dbReference type="InterPro" id="IPR008920">
    <property type="entry name" value="TF_FadR/GntR_C"/>
</dbReference>
<protein>
    <submittedName>
        <fullName evidence="5">GntR family transcriptional regulator</fullName>
    </submittedName>
</protein>
<dbReference type="PANTHER" id="PTHR43537">
    <property type="entry name" value="TRANSCRIPTIONAL REGULATOR, GNTR FAMILY"/>
    <property type="match status" value="1"/>
</dbReference>
<dbReference type="EMBL" id="VLNT01000010">
    <property type="protein sequence ID" value="TSD62199.1"/>
    <property type="molecule type" value="Genomic_DNA"/>
</dbReference>
<dbReference type="SMART" id="SM00345">
    <property type="entry name" value="HTH_GNTR"/>
    <property type="match status" value="1"/>
</dbReference>
<dbReference type="Pfam" id="PF00392">
    <property type="entry name" value="GntR"/>
    <property type="match status" value="1"/>
</dbReference>
<dbReference type="InterPro" id="IPR000524">
    <property type="entry name" value="Tscrpt_reg_HTH_GntR"/>
</dbReference>
<keyword evidence="3" id="KW-0804">Transcription</keyword>
<proteinExistence type="predicted"/>
<dbReference type="InterPro" id="IPR036388">
    <property type="entry name" value="WH-like_DNA-bd_sf"/>
</dbReference>
<dbReference type="AlphaFoldDB" id="A0A554S780"/>
<dbReference type="GO" id="GO:0003677">
    <property type="term" value="F:DNA binding"/>
    <property type="evidence" value="ECO:0007669"/>
    <property type="project" value="UniProtKB-KW"/>
</dbReference>
<evidence type="ECO:0000313" key="6">
    <source>
        <dbReference type="Proteomes" id="UP000316988"/>
    </source>
</evidence>
<keyword evidence="6" id="KW-1185">Reference proteome</keyword>
<sequence length="262" mass="29098">MLLESWHNRRTGAAGADLRCAGGGGYAAVPAARDGGGTFVTHTGTDATPQVSLSTQAYLTLRDRLVSLHYAPMEPLNERALSEELGIGLTPIREALRRLQHEKLVEIYPRRGTFASGIGLNDQQLIQEIRLELEALAARLVCERATMGERDQLASFAANVGGTRKERIDKDARFHREFYRLTHNRFLEAALNQHYNLALKVWYLCVQSLSPDQEIRVDHSELAQAIIDNDAEAAVEAVRHHIVSSAERVRLLMSGGPRPRSV</sequence>
<keyword evidence="2" id="KW-0238">DNA-binding</keyword>
<dbReference type="SMART" id="SM00895">
    <property type="entry name" value="FCD"/>
    <property type="match status" value="1"/>
</dbReference>
<evidence type="ECO:0000256" key="3">
    <source>
        <dbReference type="ARBA" id="ARBA00023163"/>
    </source>
</evidence>
<name>A0A554S780_9ACTN</name>
<keyword evidence="1" id="KW-0805">Transcription regulation</keyword>
<evidence type="ECO:0000256" key="2">
    <source>
        <dbReference type="ARBA" id="ARBA00023125"/>
    </source>
</evidence>
<dbReference type="Gene3D" id="1.20.120.530">
    <property type="entry name" value="GntR ligand-binding domain-like"/>
    <property type="match status" value="1"/>
</dbReference>
<dbReference type="SUPFAM" id="SSF48008">
    <property type="entry name" value="GntR ligand-binding domain-like"/>
    <property type="match status" value="1"/>
</dbReference>
<dbReference type="InterPro" id="IPR011711">
    <property type="entry name" value="GntR_C"/>
</dbReference>
<accession>A0A554S780</accession>
<reference evidence="5 6" key="1">
    <citation type="submission" date="2019-07" db="EMBL/GenBank/DDBJ databases">
        <authorList>
            <person name="Zhao L.H."/>
        </authorList>
    </citation>
    <scope>NUCLEOTIDE SEQUENCE [LARGE SCALE GENOMIC DNA]</scope>
    <source>
        <strain evidence="5 6">Co35</strain>
    </source>
</reference>
<dbReference type="InterPro" id="IPR036390">
    <property type="entry name" value="WH_DNA-bd_sf"/>
</dbReference>
<dbReference type="SUPFAM" id="SSF46785">
    <property type="entry name" value="Winged helix' DNA-binding domain"/>
    <property type="match status" value="1"/>
</dbReference>
<feature type="domain" description="HTH gntR-type" evidence="4">
    <location>
        <begin position="51"/>
        <end position="118"/>
    </location>
</feature>
<dbReference type="PANTHER" id="PTHR43537:SF5">
    <property type="entry name" value="UXU OPERON TRANSCRIPTIONAL REGULATOR"/>
    <property type="match status" value="1"/>
</dbReference>
<dbReference type="OrthoDB" id="5243844at2"/>
<gene>
    <name evidence="5" type="ORF">FNM00_12675</name>
</gene>
<dbReference type="Pfam" id="PF07729">
    <property type="entry name" value="FCD"/>
    <property type="match status" value="1"/>
</dbReference>
<dbReference type="CDD" id="cd07377">
    <property type="entry name" value="WHTH_GntR"/>
    <property type="match status" value="1"/>
</dbReference>
<dbReference type="Gene3D" id="1.10.10.10">
    <property type="entry name" value="Winged helix-like DNA-binding domain superfamily/Winged helix DNA-binding domain"/>
    <property type="match status" value="1"/>
</dbReference>
<comment type="caution">
    <text evidence="5">The sequence shown here is derived from an EMBL/GenBank/DDBJ whole genome shotgun (WGS) entry which is preliminary data.</text>
</comment>
<dbReference type="PROSITE" id="PS50949">
    <property type="entry name" value="HTH_GNTR"/>
    <property type="match status" value="1"/>
</dbReference>
<evidence type="ECO:0000313" key="5">
    <source>
        <dbReference type="EMBL" id="TSD62199.1"/>
    </source>
</evidence>
<evidence type="ECO:0000259" key="4">
    <source>
        <dbReference type="PROSITE" id="PS50949"/>
    </source>
</evidence>
<dbReference type="GO" id="GO:0003700">
    <property type="term" value="F:DNA-binding transcription factor activity"/>
    <property type="evidence" value="ECO:0007669"/>
    <property type="project" value="InterPro"/>
</dbReference>